<dbReference type="NCBIfam" id="NF000955">
    <property type="entry name" value="PRK00099.1-1"/>
    <property type="match status" value="1"/>
</dbReference>
<dbReference type="STRING" id="1802559.A2372_00725"/>
<keyword evidence="6" id="KW-0472">Membrane</keyword>
<evidence type="ECO:0000256" key="2">
    <source>
        <dbReference type="ARBA" id="ARBA00022980"/>
    </source>
</evidence>
<keyword evidence="6" id="KW-0812">Transmembrane</keyword>
<dbReference type="InterPro" id="IPR047865">
    <property type="entry name" value="Ribosomal_uL10_bac_type"/>
</dbReference>
<accession>A0A1F8DW90</accession>
<keyword evidence="2 7" id="KW-0689">Ribosomal protein</keyword>
<evidence type="ECO:0000256" key="6">
    <source>
        <dbReference type="SAM" id="Phobius"/>
    </source>
</evidence>
<name>A0A1F8DW90_9BACT</name>
<comment type="similarity">
    <text evidence="1">Belongs to the universal ribosomal protein uL10 family.</text>
</comment>
<dbReference type="EMBL" id="MGIT01000003">
    <property type="protein sequence ID" value="OGM92706.1"/>
    <property type="molecule type" value="Genomic_DNA"/>
</dbReference>
<evidence type="ECO:0000313" key="8">
    <source>
        <dbReference type="Proteomes" id="UP000176422"/>
    </source>
</evidence>
<keyword evidence="6" id="KW-1133">Transmembrane helix</keyword>
<organism evidence="7 8">
    <name type="scientific">Candidatus Wolfebacteria bacterium RIFOXYB1_FULL_54_12</name>
    <dbReference type="NCBI Taxonomy" id="1802559"/>
    <lineage>
        <taxon>Bacteria</taxon>
        <taxon>Candidatus Wolfeibacteriota</taxon>
    </lineage>
</organism>
<evidence type="ECO:0000256" key="5">
    <source>
        <dbReference type="ARBA" id="ARBA00035502"/>
    </source>
</evidence>
<dbReference type="GO" id="GO:0005840">
    <property type="term" value="C:ribosome"/>
    <property type="evidence" value="ECO:0007669"/>
    <property type="project" value="UniProtKB-KW"/>
</dbReference>
<dbReference type="CDD" id="cd05797">
    <property type="entry name" value="Ribosomal_L10"/>
    <property type="match status" value="1"/>
</dbReference>
<sequence length="167" mass="18745">MKTRDQKKVIIAETQDMIKNSKNMMFVNFTGTGVEDIKELKKTLRPLGSTVRVVNKKLLRVSLEKSGVDFNPEQFETQLATIFSTADISDIAGPVYKFFKSKEKKGFDIYGAYDMKGQMFMDAVMTKAVGQLPSREVLLSQVVGVLAAPISMFLYILTERGKMVEAK</sequence>
<dbReference type="InterPro" id="IPR001790">
    <property type="entry name" value="Ribosomal_uL10"/>
</dbReference>
<dbReference type="SUPFAM" id="SSF160369">
    <property type="entry name" value="Ribosomal protein L10-like"/>
    <property type="match status" value="1"/>
</dbReference>
<reference evidence="7 8" key="1">
    <citation type="journal article" date="2016" name="Nat. Commun.">
        <title>Thousands of microbial genomes shed light on interconnected biogeochemical processes in an aquifer system.</title>
        <authorList>
            <person name="Anantharaman K."/>
            <person name="Brown C.T."/>
            <person name="Hug L.A."/>
            <person name="Sharon I."/>
            <person name="Castelle C.J."/>
            <person name="Probst A.J."/>
            <person name="Thomas B.C."/>
            <person name="Singh A."/>
            <person name="Wilkins M.J."/>
            <person name="Karaoz U."/>
            <person name="Brodie E.L."/>
            <person name="Williams K.H."/>
            <person name="Hubbard S.S."/>
            <person name="Banfield J.F."/>
        </authorList>
    </citation>
    <scope>NUCLEOTIDE SEQUENCE [LARGE SCALE GENOMIC DNA]</scope>
</reference>
<proteinExistence type="inferred from homology"/>
<gene>
    <name evidence="7" type="ORF">A2372_00725</name>
</gene>
<dbReference type="Gene3D" id="3.30.70.1730">
    <property type="match status" value="1"/>
</dbReference>
<dbReference type="AlphaFoldDB" id="A0A1F8DW90"/>
<evidence type="ECO:0000313" key="7">
    <source>
        <dbReference type="EMBL" id="OGM92706.1"/>
    </source>
</evidence>
<evidence type="ECO:0000256" key="3">
    <source>
        <dbReference type="ARBA" id="ARBA00023274"/>
    </source>
</evidence>
<keyword evidence="3" id="KW-0687">Ribonucleoprotein</keyword>
<dbReference type="InterPro" id="IPR043141">
    <property type="entry name" value="Ribosomal_uL10-like_sf"/>
</dbReference>
<evidence type="ECO:0000256" key="1">
    <source>
        <dbReference type="ARBA" id="ARBA00008889"/>
    </source>
</evidence>
<comment type="caution">
    <text evidence="7">The sequence shown here is derived from an EMBL/GenBank/DDBJ whole genome shotgun (WGS) entry which is preliminary data.</text>
</comment>
<dbReference type="Pfam" id="PF00466">
    <property type="entry name" value="Ribosomal_L10"/>
    <property type="match status" value="1"/>
</dbReference>
<dbReference type="GO" id="GO:1990904">
    <property type="term" value="C:ribonucleoprotein complex"/>
    <property type="evidence" value="ECO:0007669"/>
    <property type="project" value="UniProtKB-KW"/>
</dbReference>
<protein>
    <recommendedName>
        <fullName evidence="4">Large ribosomal subunit protein uL10</fullName>
    </recommendedName>
    <alternativeName>
        <fullName evidence="5">50S ribosomal protein L10</fullName>
    </alternativeName>
</protein>
<dbReference type="PANTHER" id="PTHR11560">
    <property type="entry name" value="39S RIBOSOMAL PROTEIN L10, MITOCHONDRIAL"/>
    <property type="match status" value="1"/>
</dbReference>
<dbReference type="Gene3D" id="6.10.250.290">
    <property type="match status" value="1"/>
</dbReference>
<dbReference type="Proteomes" id="UP000176422">
    <property type="component" value="Unassembled WGS sequence"/>
</dbReference>
<evidence type="ECO:0000256" key="4">
    <source>
        <dbReference type="ARBA" id="ARBA00035202"/>
    </source>
</evidence>
<feature type="transmembrane region" description="Helical" evidence="6">
    <location>
        <begin position="137"/>
        <end position="157"/>
    </location>
</feature>